<evidence type="ECO:0000256" key="5">
    <source>
        <dbReference type="ARBA" id="ARBA00022857"/>
    </source>
</evidence>
<keyword evidence="4" id="KW-0274">FAD</keyword>
<dbReference type="PANTHER" id="PTHR43098">
    <property type="entry name" value="L-ORNITHINE N(5)-MONOOXYGENASE-RELATED"/>
    <property type="match status" value="1"/>
</dbReference>
<dbReference type="InterPro" id="IPR050775">
    <property type="entry name" value="FAD-binding_Monooxygenases"/>
</dbReference>
<reference evidence="9" key="1">
    <citation type="submission" date="2015-01" db="EMBL/GenBank/DDBJ databases">
        <authorList>
            <person name="Durling Mikael"/>
        </authorList>
    </citation>
    <scope>NUCLEOTIDE SEQUENCE</scope>
</reference>
<evidence type="ECO:0000256" key="3">
    <source>
        <dbReference type="ARBA" id="ARBA00022630"/>
    </source>
</evidence>
<dbReference type="GO" id="GO:0004497">
    <property type="term" value="F:monooxygenase activity"/>
    <property type="evidence" value="ECO:0007669"/>
    <property type="project" value="UniProtKB-KW"/>
</dbReference>
<dbReference type="PANTHER" id="PTHR43098:SF3">
    <property type="entry name" value="L-ORNITHINE N(5)-MONOOXYGENASE-RELATED"/>
    <property type="match status" value="1"/>
</dbReference>
<keyword evidence="5" id="KW-0521">NADP</keyword>
<dbReference type="SUPFAM" id="SSF51905">
    <property type="entry name" value="FAD/NAD(P)-binding domain"/>
    <property type="match status" value="2"/>
</dbReference>
<dbReference type="InterPro" id="IPR036188">
    <property type="entry name" value="FAD/NAD-bd_sf"/>
</dbReference>
<evidence type="ECO:0000259" key="8">
    <source>
        <dbReference type="Pfam" id="PF07992"/>
    </source>
</evidence>
<evidence type="ECO:0000256" key="6">
    <source>
        <dbReference type="ARBA" id="ARBA00023002"/>
    </source>
</evidence>
<protein>
    <recommendedName>
        <fullName evidence="8">FAD/NAD(P)-binding domain-containing protein</fullName>
    </recommendedName>
</protein>
<dbReference type="Pfam" id="PF07992">
    <property type="entry name" value="Pyr_redox_2"/>
    <property type="match status" value="1"/>
</dbReference>
<evidence type="ECO:0000256" key="4">
    <source>
        <dbReference type="ARBA" id="ARBA00022827"/>
    </source>
</evidence>
<accession>A0A0B7KA59</accession>
<name>A0A0B7KA59_BIOOC</name>
<keyword evidence="3" id="KW-0285">Flavoprotein</keyword>
<gene>
    <name evidence="9" type="ORF">BN869_000007823_1</name>
</gene>
<evidence type="ECO:0000313" key="9">
    <source>
        <dbReference type="EMBL" id="CEO51765.1"/>
    </source>
</evidence>
<organism evidence="9">
    <name type="scientific">Bionectria ochroleuca</name>
    <name type="common">Gliocladium roseum</name>
    <dbReference type="NCBI Taxonomy" id="29856"/>
    <lineage>
        <taxon>Eukaryota</taxon>
        <taxon>Fungi</taxon>
        <taxon>Dikarya</taxon>
        <taxon>Ascomycota</taxon>
        <taxon>Pezizomycotina</taxon>
        <taxon>Sordariomycetes</taxon>
        <taxon>Hypocreomycetidae</taxon>
        <taxon>Hypocreales</taxon>
        <taxon>Bionectriaceae</taxon>
        <taxon>Clonostachys</taxon>
    </lineage>
</organism>
<sequence>MPSAIDDCPLDAIIIGAGFGGCYLLRNLRKQGFRVRLFDEGVRLGGVWAHNTYPGARVDTDVPFYEFSDPELWQEWSWSERFPGQPEIVRYFDFVDKKWQLSKDIVFGTKVTEASFDSVTRTWTVKTDKGATVSARYFLPAMGFSSKPYTPDIKDLHTFEGFTCHSARWPQTPVDLTGKRVGVIGSGATGVQLVQELGPFAGSLHAFQRSPNCALPMRQQIMSDSEDKTTYAEKFRNMRLTKSGFDYTALAKTSKEVTPKERDALWEKLWARGGFAPSLGNYPDVGSDIESNTIFYRFWRDKTRARILKNDPELIENLAPENPPFPFGTKRPSLERTYYEVFNQDNVTLHSLKKNPIDRVTKNGVIMADGKEIELDAILLATGFDAITGGFSRIDIRGLKNKSLKAEWATKTRTHLGLATSGFPNMFFMYGPQSPTAFAIGPVLTEIQGEWIVNMMVLMRENGYSSIEPTIKAEQGWSHTIGKAIDATLMHLNETTWYMGANIPGKKREALNYVAGTDTYGNQLNECMRNGLQGFTLY</sequence>
<evidence type="ECO:0000256" key="7">
    <source>
        <dbReference type="ARBA" id="ARBA00023033"/>
    </source>
</evidence>
<comment type="similarity">
    <text evidence="2">Belongs to the FAD-binding monooxygenase family.</text>
</comment>
<evidence type="ECO:0000256" key="2">
    <source>
        <dbReference type="ARBA" id="ARBA00010139"/>
    </source>
</evidence>
<keyword evidence="7" id="KW-0503">Monooxygenase</keyword>
<dbReference type="EMBL" id="CDPU01000025">
    <property type="protein sequence ID" value="CEO51765.1"/>
    <property type="molecule type" value="Genomic_DNA"/>
</dbReference>
<keyword evidence="6" id="KW-0560">Oxidoreductase</keyword>
<comment type="cofactor">
    <cofactor evidence="1">
        <name>FAD</name>
        <dbReference type="ChEBI" id="CHEBI:57692"/>
    </cofactor>
</comment>
<dbReference type="Gene3D" id="3.50.50.60">
    <property type="entry name" value="FAD/NAD(P)-binding domain"/>
    <property type="match status" value="2"/>
</dbReference>
<feature type="domain" description="FAD/NAD(P)-binding" evidence="8">
    <location>
        <begin position="11"/>
        <end position="214"/>
    </location>
</feature>
<proteinExistence type="inferred from homology"/>
<dbReference type="AlphaFoldDB" id="A0A0B7KA59"/>
<evidence type="ECO:0000256" key="1">
    <source>
        <dbReference type="ARBA" id="ARBA00001974"/>
    </source>
</evidence>
<dbReference type="InterPro" id="IPR023753">
    <property type="entry name" value="FAD/NAD-binding_dom"/>
</dbReference>